<dbReference type="RefSeq" id="WP_345480816.1">
    <property type="nucleotide sequence ID" value="NZ_BAABLP010000003.1"/>
</dbReference>
<dbReference type="Proteomes" id="UP001500121">
    <property type="component" value="Unassembled WGS sequence"/>
</dbReference>
<dbReference type="Pfam" id="PF02620">
    <property type="entry name" value="YceD"/>
    <property type="match status" value="1"/>
</dbReference>
<evidence type="ECO:0000313" key="1">
    <source>
        <dbReference type="EMBL" id="GAA4746551.1"/>
    </source>
</evidence>
<dbReference type="InterPro" id="IPR003772">
    <property type="entry name" value="YceD"/>
</dbReference>
<dbReference type="EMBL" id="BAABLP010000003">
    <property type="protein sequence ID" value="GAA4746551.1"/>
    <property type="molecule type" value="Genomic_DNA"/>
</dbReference>
<organism evidence="1 2">
    <name type="scientific">Amnibacterium soli</name>
    <dbReference type="NCBI Taxonomy" id="1282736"/>
    <lineage>
        <taxon>Bacteria</taxon>
        <taxon>Bacillati</taxon>
        <taxon>Actinomycetota</taxon>
        <taxon>Actinomycetes</taxon>
        <taxon>Micrococcales</taxon>
        <taxon>Microbacteriaceae</taxon>
        <taxon>Amnibacterium</taxon>
    </lineage>
</organism>
<comment type="caution">
    <text evidence="1">The sequence shown here is derived from an EMBL/GenBank/DDBJ whole genome shotgun (WGS) entry which is preliminary data.</text>
</comment>
<evidence type="ECO:0000313" key="2">
    <source>
        <dbReference type="Proteomes" id="UP001500121"/>
    </source>
</evidence>
<sequence>MNARTPYVQNVRDLIRHPGEMRERHLDVTVPEHLGEGLVAVQEGSQLGVDVKLESLHEGILASGTVVGTADGECALCLAPVSLPVRVEFAELFGYPADEPFDHQLDGDQLDLEPVVRDAVVLALPFQPECVDGCEDLELAPGISLIRADDEQEKPADPRWAALQALGSGDQSAAASDNTEKR</sequence>
<accession>A0ABP8Z4T1</accession>
<name>A0ABP8Z4T1_9MICO</name>
<reference evidence="2" key="1">
    <citation type="journal article" date="2019" name="Int. J. Syst. Evol. Microbiol.">
        <title>The Global Catalogue of Microorganisms (GCM) 10K type strain sequencing project: providing services to taxonomists for standard genome sequencing and annotation.</title>
        <authorList>
            <consortium name="The Broad Institute Genomics Platform"/>
            <consortium name="The Broad Institute Genome Sequencing Center for Infectious Disease"/>
            <person name="Wu L."/>
            <person name="Ma J."/>
        </authorList>
    </citation>
    <scope>NUCLEOTIDE SEQUENCE [LARGE SCALE GENOMIC DNA]</scope>
    <source>
        <strain evidence="2">JCM 19015</strain>
    </source>
</reference>
<proteinExistence type="predicted"/>
<gene>
    <name evidence="1" type="ORF">GCM10025783_18190</name>
</gene>
<protein>
    <submittedName>
        <fullName evidence="1">DUF177 domain-containing protein</fullName>
    </submittedName>
</protein>
<keyword evidence="2" id="KW-1185">Reference proteome</keyword>